<accession>K8EQ78</accession>
<feature type="coiled-coil region" evidence="1">
    <location>
        <begin position="403"/>
        <end position="466"/>
    </location>
</feature>
<feature type="compositionally biased region" description="Basic and acidic residues" evidence="2">
    <location>
        <begin position="1040"/>
        <end position="1050"/>
    </location>
</feature>
<reference evidence="3 4" key="1">
    <citation type="submission" date="2011-10" db="EMBL/GenBank/DDBJ databases">
        <authorList>
            <person name="Genoscope - CEA"/>
        </authorList>
    </citation>
    <scope>NUCLEOTIDE SEQUENCE [LARGE SCALE GENOMIC DNA]</scope>
    <source>
        <strain evidence="3 4">RCC 1105</strain>
    </source>
</reference>
<protein>
    <submittedName>
        <fullName evidence="3">Cell wall surface anchor family protein</fullName>
    </submittedName>
</protein>
<evidence type="ECO:0000313" key="4">
    <source>
        <dbReference type="Proteomes" id="UP000198341"/>
    </source>
</evidence>
<feature type="region of interest" description="Disordered" evidence="2">
    <location>
        <begin position="1"/>
        <end position="28"/>
    </location>
</feature>
<feature type="region of interest" description="Disordered" evidence="2">
    <location>
        <begin position="1040"/>
        <end position="1082"/>
    </location>
</feature>
<name>K8EQ78_9CHLO</name>
<feature type="compositionally biased region" description="Polar residues" evidence="2">
    <location>
        <begin position="1"/>
        <end position="13"/>
    </location>
</feature>
<feature type="compositionally biased region" description="Basic and acidic residues" evidence="2">
    <location>
        <begin position="1073"/>
        <end position="1082"/>
    </location>
</feature>
<dbReference type="Proteomes" id="UP000198341">
    <property type="component" value="Chromosome 16"/>
</dbReference>
<organism evidence="3 4">
    <name type="scientific">Bathycoccus prasinos</name>
    <dbReference type="NCBI Taxonomy" id="41875"/>
    <lineage>
        <taxon>Eukaryota</taxon>
        <taxon>Viridiplantae</taxon>
        <taxon>Chlorophyta</taxon>
        <taxon>Mamiellophyceae</taxon>
        <taxon>Mamiellales</taxon>
        <taxon>Bathycoccaceae</taxon>
        <taxon>Bathycoccus</taxon>
    </lineage>
</organism>
<sequence length="1114" mass="115256">MKVYGTVNNTSSMHGKEDAPLLSKSSNDGTKGSNFKRLVGATLLASGCAFAIASGSNRISNGVGSSALRLGDALDDAKAEAAKIRSEAENCKEKSDCVEEAGAEITESLDEFADTMTDLGRDANAMVQGVTAMTEAMDKLKAATHVGELGSTEDVVGDVTDAVEGAGATVTDAATDASKSIQDGVKHTIEDLQTAVAKAQAEAEQAATDAQACTEDVETCWGKAVDKMQADVALAKVKAQLWEAKAAQAAKDAVEPAQECVGDVAACAKKAQDDAAQAAQDVEAAAKQTGTDIQVCASDVQDCFQQAQAKAQSDIEKTTSDLKKCATSASDCFTCLTETDPAACVSALPAPGAKSQLGTNDVFMDIQAAFEDAKAKTEAAGADWQACASDVATCATDTEAKAKAKLEADAAMAKAKAEMMKAAVTNGVTAGMAEFSECTGSSDAIAACANAKVEQAQADAEAAKGDVEACVADGQACIEKATSDAKDTLGLLGCDDKPEDSDLMAKTSAELEADVAKFKADAEATGAELQACADDFETCGEKMKAKMTADAKMLQAKAALMAKQVQEGTTASSEHFQECVGDVDAVKECISADLEAAKAKSDASWAKLQSCTSSIDSMQSCFSEMGSDVTDTFSLGTADAGEQLESAFADAQAKADAAGAEFKSCVGDVVACGAKMQAKMQSDAEALQVKAELMTKQMQEDATANSVHFQHCIGDADAIKECVTASVEKAQADAKAAGDKMQSCAMDLPSCFEQMGNDVEDTFSLGAEDMVAKRREELESTVAKFKADAEAAGAELQACAGDFAACGEKMKTKMEADFELAKAKAALMQKEVEEGATELSENFSECTSDVPECTTKAVEDAKADAEKNGNKLKECTASVSAMKSCFEELGDGITIPSSSLGCEAEQAAFDAAKSEAQAAAEKVKSSCDPQSEAQDCLASLVDAAKADAAAASAKVALMAEQAKDTTTGVTDDMVAKSKEMAAQVQAKFTKCTADPSWETCKPEAPPQAALLGGSITDDIQECFKDIPECWNKLVAKVKGDAEEAQEKAEEAEQNAEEAAEQAKDDVSSAAKETAAKVQDEADTLKAEAEKLAKEAEECAADPQACFAKLQGRLQ</sequence>
<dbReference type="EMBL" id="FO082263">
    <property type="protein sequence ID" value="CCO20216.1"/>
    <property type="molecule type" value="Genomic_DNA"/>
</dbReference>
<keyword evidence="1" id="KW-0175">Coiled coil</keyword>
<dbReference type="KEGG" id="bpg:Bathy16g01760"/>
<dbReference type="AlphaFoldDB" id="K8EQ78"/>
<proteinExistence type="predicted"/>
<evidence type="ECO:0000313" key="3">
    <source>
        <dbReference type="EMBL" id="CCO20216.1"/>
    </source>
</evidence>
<evidence type="ECO:0000256" key="2">
    <source>
        <dbReference type="SAM" id="MobiDB-lite"/>
    </source>
</evidence>
<dbReference type="STRING" id="41875.K8EQ78"/>
<dbReference type="RefSeq" id="XP_007508599.1">
    <property type="nucleotide sequence ID" value="XM_007508537.1"/>
</dbReference>
<evidence type="ECO:0000256" key="1">
    <source>
        <dbReference type="SAM" id="Coils"/>
    </source>
</evidence>
<keyword evidence="4" id="KW-1185">Reference proteome</keyword>
<feature type="coiled-coil region" evidence="1">
    <location>
        <begin position="189"/>
        <end position="216"/>
    </location>
</feature>
<dbReference type="GeneID" id="19011125"/>
<gene>
    <name evidence="3" type="ordered locus">Bathy16g01760</name>
</gene>